<feature type="compositionally biased region" description="Low complexity" evidence="1">
    <location>
        <begin position="919"/>
        <end position="941"/>
    </location>
</feature>
<dbReference type="SUPFAM" id="SSF50729">
    <property type="entry name" value="PH domain-like"/>
    <property type="match status" value="1"/>
</dbReference>
<feature type="compositionally biased region" description="Polar residues" evidence="1">
    <location>
        <begin position="812"/>
        <end position="867"/>
    </location>
</feature>
<sequence length="1122" mass="124569">MFCGGSFRSKSVVENDEYRVVKIDKKTIKILRSASFCGANNGFGRNVYISPPRLTSGAKTGLDPINSTAHLRPLNSEITAPRIDSYRFSMANLEDSQDVDLDAILGELCALETVCEREIGQAREKLQSDAQSLSQFENRTHSRSLSEASRVKIDTEDNLILKNDSGRTESPDNDSAFSDTVSMLSSESSASSGGSGAKPQTLRLQNIQQDDASRLKAEKIKMAMEKIKEANIQKLFLKVFTTDGSAKSLLVDEKMICSYVTRLLADKNHVQMEPKWAIVEHLPDLYMERFYEDHELLVDNLLLWTRDSKNKIYFVEREDKIKLFLQPERFLLSPSDKKENQDFDEHSRNMLLEEYFSSNNPPEVEGPLYLKADSKKGWKKHHFVLRASGLYYYPKDKVKSAKDLVCLATFDNNHIYYGLGWKKKYKAPTDFCFAVKHPRLQEPKSTKYIKYLCAEDQNTLERWMVGMRIAKFGKQLMDNYRSLIDELAQEDLDILAHARSCSVSSIAVQSFPSTVTTPTQGYQSSEAGYGTQSETYSTSTDLSSGRHSRASSSSSSGCMSDGAPSSCENAFDSEFPTGTIKRKPSMKPSLPLTNITRQLKEVGETRDETDATPLPSSPITYTNSGTLTRTHSRRKSNQSDDSSNTGTLKRQHSYKQRGSVESMGSRSGNSTPLCGTPVRDRVSPFSERNGVSPFNERNGNLVDYSPTSGYLRGSVSPTSNLPSCMTDSITSLPPPPETNGDVILNNSPNYSLPPPPPEVYNSNLSLDSLPPPPNPNDLPPMTGAELTGSQLSLMSLPPPPGEDTGTIRKRNGSITPVNVLSPERTPTQGMSPDLTPTHSRLNTPVCSPPLSNSGSGCSTPVQSNPPMNFSMAHRSLNQEQIVYGTSPQYRQSSPIPGVNAFNNNNGLRSSIRQTSLPRQISSNSIASTNSSGSSGNTYQNSPSIQRKVNFQEPTSPKKTGKKISFNLTPQEVPPLPKKPPPPKRAETTKLTSPKKLVDPPMDFLKDLQRVMRKKWQVAQKCKLEPDTTPHEVLGFRDPPVLLPDYKEHNVSNWVQEHYGPNNVYENIYRDTPDAVVEYATSPIHGRSDARSSVSSMEFKSKRPPPPPPKRSETTHLSTPKTY</sequence>
<feature type="compositionally biased region" description="Low complexity" evidence="1">
    <location>
        <begin position="550"/>
        <end position="565"/>
    </location>
</feature>
<dbReference type="GO" id="GO:0071944">
    <property type="term" value="C:cell periphery"/>
    <property type="evidence" value="ECO:0007669"/>
    <property type="project" value="UniProtKB-ARBA"/>
</dbReference>
<feature type="compositionally biased region" description="Polar residues" evidence="1">
    <location>
        <begin position="639"/>
        <end position="648"/>
    </location>
</feature>
<evidence type="ECO:0000259" key="3">
    <source>
        <dbReference type="PROSITE" id="PS50200"/>
    </source>
</evidence>
<dbReference type="PROSITE" id="PS50003">
    <property type="entry name" value="PH_DOMAIN"/>
    <property type="match status" value="1"/>
</dbReference>
<dbReference type="SUPFAM" id="SSF54236">
    <property type="entry name" value="Ubiquitin-like"/>
    <property type="match status" value="1"/>
</dbReference>
<gene>
    <name evidence="6" type="primary">LOC114335880</name>
</gene>
<feature type="compositionally biased region" description="Polar residues" evidence="1">
    <location>
        <begin position="942"/>
        <end position="957"/>
    </location>
</feature>
<feature type="domain" description="Ras-associating" evidence="3">
    <location>
        <begin position="233"/>
        <end position="319"/>
    </location>
</feature>
<feature type="region of interest" description="Disordered" evidence="1">
    <location>
        <begin position="1081"/>
        <end position="1122"/>
    </location>
</feature>
<dbReference type="CDD" id="cd16138">
    <property type="entry name" value="RA_MRL_MIG10"/>
    <property type="match status" value="1"/>
</dbReference>
<dbReference type="Gene3D" id="3.10.20.90">
    <property type="entry name" value="Phosphatidylinositol 3-kinase Catalytic Subunit, Chain A, domain 1"/>
    <property type="match status" value="1"/>
</dbReference>
<dbReference type="Proteomes" id="UP001652700">
    <property type="component" value="Unplaced"/>
</dbReference>
<dbReference type="EnsemblMetazoa" id="XM_028286171.2">
    <property type="protein sequence ID" value="XP_028141972.1"/>
    <property type="gene ID" value="LOC114335880"/>
</dbReference>
<evidence type="ECO:0000256" key="1">
    <source>
        <dbReference type="SAM" id="MobiDB-lite"/>
    </source>
</evidence>
<dbReference type="InterPro" id="IPR039664">
    <property type="entry name" value="GRB/APBB1IP"/>
</dbReference>
<evidence type="ECO:0000313" key="4">
    <source>
        <dbReference type="EnsemblMetazoa" id="XP_028141972.1"/>
    </source>
</evidence>
<proteinExistence type="predicted"/>
<dbReference type="InterPro" id="IPR011993">
    <property type="entry name" value="PH-like_dom_sf"/>
</dbReference>
<dbReference type="InParanoid" id="A0A6P7G4M9"/>
<feature type="region of interest" description="Disordered" evidence="1">
    <location>
        <begin position="161"/>
        <end position="208"/>
    </location>
</feature>
<dbReference type="Pfam" id="PF21989">
    <property type="entry name" value="RA_2"/>
    <property type="match status" value="1"/>
</dbReference>
<feature type="region of interest" description="Disordered" evidence="1">
    <location>
        <begin position="887"/>
        <end position="1000"/>
    </location>
</feature>
<feature type="region of interest" description="Disordered" evidence="1">
    <location>
        <begin position="575"/>
        <end position="594"/>
    </location>
</feature>
<dbReference type="AlphaFoldDB" id="A0A6P7G4M9"/>
<dbReference type="PANTHER" id="PTHR11243:SF23">
    <property type="entry name" value="LD06925P"/>
    <property type="match status" value="1"/>
</dbReference>
<reference evidence="4" key="2">
    <citation type="submission" date="2025-05" db="UniProtKB">
        <authorList>
            <consortium name="EnsemblMetazoa"/>
        </authorList>
    </citation>
    <scope>IDENTIFICATION</scope>
</reference>
<dbReference type="InterPro" id="IPR039665">
    <property type="entry name" value="PH_APBB1IP"/>
</dbReference>
<accession>A0A6P7G4M9</accession>
<feature type="region of interest" description="Disordered" evidence="1">
    <location>
        <begin position="514"/>
        <end position="565"/>
    </location>
</feature>
<dbReference type="PANTHER" id="PTHR11243">
    <property type="entry name" value="GROWTH FACTOR RECEPTOR-BOUND PROTEIN"/>
    <property type="match status" value="1"/>
</dbReference>
<dbReference type="InterPro" id="IPR029071">
    <property type="entry name" value="Ubiquitin-like_domsf"/>
</dbReference>
<dbReference type="SMART" id="SM00233">
    <property type="entry name" value="PH"/>
    <property type="match status" value="1"/>
</dbReference>
<feature type="compositionally biased region" description="Polar residues" evidence="1">
    <location>
        <begin position="617"/>
        <end position="629"/>
    </location>
</feature>
<reference evidence="6" key="1">
    <citation type="submission" date="2025-04" db="UniProtKB">
        <authorList>
            <consortium name="RefSeq"/>
        </authorList>
    </citation>
    <scope>IDENTIFICATION</scope>
    <source>
        <tissue evidence="6">Whole insect</tissue>
    </source>
</reference>
<feature type="compositionally biased region" description="Polar residues" evidence="1">
    <location>
        <begin position="662"/>
        <end position="673"/>
    </location>
</feature>
<dbReference type="InterPro" id="IPR000159">
    <property type="entry name" value="RA_dom"/>
</dbReference>
<feature type="region of interest" description="Disordered" evidence="1">
    <location>
        <begin position="728"/>
        <end position="785"/>
    </location>
</feature>
<feature type="compositionally biased region" description="Polar residues" evidence="1">
    <location>
        <begin position="887"/>
        <end position="918"/>
    </location>
</feature>
<dbReference type="GO" id="GO:0007165">
    <property type="term" value="P:signal transduction"/>
    <property type="evidence" value="ECO:0007669"/>
    <property type="project" value="InterPro"/>
</dbReference>
<feature type="compositionally biased region" description="Polar residues" evidence="1">
    <location>
        <begin position="514"/>
        <end position="542"/>
    </location>
</feature>
<dbReference type="RefSeq" id="XP_028141972.1">
    <property type="nucleotide sequence ID" value="XM_028286171.1"/>
</dbReference>
<dbReference type="InterPro" id="IPR001849">
    <property type="entry name" value="PH_domain"/>
</dbReference>
<organism evidence="6">
    <name type="scientific">Diabrotica virgifera virgifera</name>
    <name type="common">western corn rootworm</name>
    <dbReference type="NCBI Taxonomy" id="50390"/>
    <lineage>
        <taxon>Eukaryota</taxon>
        <taxon>Metazoa</taxon>
        <taxon>Ecdysozoa</taxon>
        <taxon>Arthropoda</taxon>
        <taxon>Hexapoda</taxon>
        <taxon>Insecta</taxon>
        <taxon>Pterygota</taxon>
        <taxon>Neoptera</taxon>
        <taxon>Endopterygota</taxon>
        <taxon>Coleoptera</taxon>
        <taxon>Polyphaga</taxon>
        <taxon>Cucujiformia</taxon>
        <taxon>Chrysomeloidea</taxon>
        <taxon>Chrysomelidae</taxon>
        <taxon>Galerucinae</taxon>
        <taxon>Diabroticina</taxon>
        <taxon>Diabroticites</taxon>
        <taxon>Diabrotica</taxon>
    </lineage>
</organism>
<feature type="region of interest" description="Disordered" evidence="1">
    <location>
        <begin position="799"/>
        <end position="870"/>
    </location>
</feature>
<dbReference type="OrthoDB" id="6235964at2759"/>
<dbReference type="GeneID" id="114335880"/>
<dbReference type="KEGG" id="dvv:114335880"/>
<name>A0A6P7G4M9_DIAVI</name>
<dbReference type="Pfam" id="PF00169">
    <property type="entry name" value="PH"/>
    <property type="match status" value="1"/>
</dbReference>
<evidence type="ECO:0000259" key="2">
    <source>
        <dbReference type="PROSITE" id="PS50003"/>
    </source>
</evidence>
<dbReference type="PROSITE" id="PS50200">
    <property type="entry name" value="RA"/>
    <property type="match status" value="1"/>
</dbReference>
<dbReference type="FunCoup" id="A0A6P7G4M9">
    <property type="interactions" value="3"/>
</dbReference>
<feature type="compositionally biased region" description="Low complexity" evidence="1">
    <location>
        <begin position="759"/>
        <end position="768"/>
    </location>
</feature>
<feature type="domain" description="PH" evidence="2">
    <location>
        <begin position="361"/>
        <end position="472"/>
    </location>
</feature>
<feature type="compositionally biased region" description="Pro residues" evidence="1">
    <location>
        <begin position="769"/>
        <end position="778"/>
    </location>
</feature>
<dbReference type="GO" id="GO:0048699">
    <property type="term" value="P:generation of neurons"/>
    <property type="evidence" value="ECO:0007669"/>
    <property type="project" value="UniProtKB-ARBA"/>
</dbReference>
<dbReference type="SMART" id="SM00314">
    <property type="entry name" value="RA"/>
    <property type="match status" value="1"/>
</dbReference>
<evidence type="ECO:0000313" key="5">
    <source>
        <dbReference type="Proteomes" id="UP001652700"/>
    </source>
</evidence>
<keyword evidence="5" id="KW-1185">Reference proteome</keyword>
<evidence type="ECO:0000313" key="6">
    <source>
        <dbReference type="RefSeq" id="XP_028141972.1"/>
    </source>
</evidence>
<dbReference type="CDD" id="cd01259">
    <property type="entry name" value="PH_APBB1IP"/>
    <property type="match status" value="1"/>
</dbReference>
<feature type="compositionally biased region" description="Polar residues" evidence="1">
    <location>
        <begin position="173"/>
        <end position="184"/>
    </location>
</feature>
<feature type="region of interest" description="Disordered" evidence="1">
    <location>
        <begin position="603"/>
        <end position="700"/>
    </location>
</feature>
<protein>
    <submittedName>
        <fullName evidence="6">Ras-associated and pleckstrin homology domains-containing protein 1-like</fullName>
    </submittedName>
</protein>
<dbReference type="Gene3D" id="2.30.29.30">
    <property type="entry name" value="Pleckstrin-homology domain (PH domain)/Phosphotyrosine-binding domain (PTB)"/>
    <property type="match status" value="1"/>
</dbReference>